<dbReference type="Pfam" id="PF00572">
    <property type="entry name" value="Ribosomal_L13"/>
    <property type="match status" value="1"/>
</dbReference>
<dbReference type="PIRSF" id="PIRSF002181">
    <property type="entry name" value="Ribosomal_L13"/>
    <property type="match status" value="1"/>
</dbReference>
<evidence type="ECO:0000313" key="8">
    <source>
        <dbReference type="EMBL" id="HGI75499.1"/>
    </source>
</evidence>
<evidence type="ECO:0000256" key="7">
    <source>
        <dbReference type="SAM" id="MobiDB-lite"/>
    </source>
</evidence>
<proteinExistence type="inferred from homology"/>
<dbReference type="AlphaFoldDB" id="A0A7V4DH68"/>
<dbReference type="PANTHER" id="PTHR11545">
    <property type="entry name" value="RIBOSOMAL PROTEIN L13"/>
    <property type="match status" value="1"/>
</dbReference>
<comment type="subunit">
    <text evidence="2 6">Part of the 50S ribosomal subunit.</text>
</comment>
<keyword evidence="4 6" id="KW-0687">Ribonucleoprotein</keyword>
<sequence>MQERTYVPSLKSIEKKWYVVDAEGQTLGRLASRIATVLMGKHKNIYVPFFDVGDYVIVVNAEKVRVTGKKLDQKLYRRHSGYPGGLKEETLRSLLSRRPEEVIRRAVWGMIPHHRLGRRIIRKLKVYRGPSHPHSAQNPIPLPIGSE</sequence>
<dbReference type="InterPro" id="IPR005823">
    <property type="entry name" value="Ribosomal_uL13_bac-type"/>
</dbReference>
<name>A0A7V4DH68_9BACT</name>
<evidence type="ECO:0000256" key="2">
    <source>
        <dbReference type="ARBA" id="ARBA00011838"/>
    </source>
</evidence>
<dbReference type="PANTHER" id="PTHR11545:SF2">
    <property type="entry name" value="LARGE RIBOSOMAL SUBUNIT PROTEIN UL13M"/>
    <property type="match status" value="1"/>
</dbReference>
<feature type="region of interest" description="Disordered" evidence="7">
    <location>
        <begin position="128"/>
        <end position="147"/>
    </location>
</feature>
<dbReference type="GO" id="GO:0017148">
    <property type="term" value="P:negative regulation of translation"/>
    <property type="evidence" value="ECO:0007669"/>
    <property type="project" value="TreeGrafter"/>
</dbReference>
<dbReference type="SUPFAM" id="SSF52161">
    <property type="entry name" value="Ribosomal protein L13"/>
    <property type="match status" value="1"/>
</dbReference>
<reference evidence="8" key="1">
    <citation type="journal article" date="2020" name="mSystems">
        <title>Genome- and Community-Level Interaction Insights into Carbon Utilization and Element Cycling Functions of Hydrothermarchaeota in Hydrothermal Sediment.</title>
        <authorList>
            <person name="Zhou Z."/>
            <person name="Liu Y."/>
            <person name="Xu W."/>
            <person name="Pan J."/>
            <person name="Luo Z.H."/>
            <person name="Li M."/>
        </authorList>
    </citation>
    <scope>NUCLEOTIDE SEQUENCE [LARGE SCALE GENOMIC DNA]</scope>
    <source>
        <strain evidence="8">SpSt-716</strain>
    </source>
</reference>
<dbReference type="GO" id="GO:0003729">
    <property type="term" value="F:mRNA binding"/>
    <property type="evidence" value="ECO:0007669"/>
    <property type="project" value="UniProtKB-ARBA"/>
</dbReference>
<dbReference type="FunFam" id="3.90.1180.10:FF:000001">
    <property type="entry name" value="50S ribosomal protein L13"/>
    <property type="match status" value="1"/>
</dbReference>
<dbReference type="HAMAP" id="MF_01366">
    <property type="entry name" value="Ribosomal_uL13"/>
    <property type="match status" value="1"/>
</dbReference>
<dbReference type="NCBIfam" id="TIGR01066">
    <property type="entry name" value="rplM_bact"/>
    <property type="match status" value="1"/>
</dbReference>
<dbReference type="Gene3D" id="3.90.1180.10">
    <property type="entry name" value="Ribosomal protein L13"/>
    <property type="match status" value="1"/>
</dbReference>
<keyword evidence="3 6" id="KW-0689">Ribosomal protein</keyword>
<dbReference type="GO" id="GO:0003735">
    <property type="term" value="F:structural constituent of ribosome"/>
    <property type="evidence" value="ECO:0007669"/>
    <property type="project" value="InterPro"/>
</dbReference>
<comment type="similarity">
    <text evidence="1 6">Belongs to the universal ribosomal protein uL13 family.</text>
</comment>
<dbReference type="GO" id="GO:0022625">
    <property type="term" value="C:cytosolic large ribosomal subunit"/>
    <property type="evidence" value="ECO:0007669"/>
    <property type="project" value="TreeGrafter"/>
</dbReference>
<accession>A0A7V4DH68</accession>
<evidence type="ECO:0000256" key="5">
    <source>
        <dbReference type="ARBA" id="ARBA00035201"/>
    </source>
</evidence>
<dbReference type="InterPro" id="IPR005822">
    <property type="entry name" value="Ribosomal_uL13"/>
</dbReference>
<gene>
    <name evidence="6" type="primary">rplM</name>
    <name evidence="8" type="ORF">ENU96_07480</name>
</gene>
<comment type="function">
    <text evidence="6">This protein is one of the early assembly proteins of the 50S ribosomal subunit, although it is not seen to bind rRNA by itself. It is important during the early stages of 50S assembly.</text>
</comment>
<comment type="caution">
    <text evidence="8">The sequence shown here is derived from an EMBL/GenBank/DDBJ whole genome shotgun (WGS) entry which is preliminary data.</text>
</comment>
<evidence type="ECO:0000256" key="6">
    <source>
        <dbReference type="HAMAP-Rule" id="MF_01366"/>
    </source>
</evidence>
<dbReference type="InterPro" id="IPR036899">
    <property type="entry name" value="Ribosomal_uL13_sf"/>
</dbReference>
<dbReference type="CDD" id="cd00392">
    <property type="entry name" value="Ribosomal_L13"/>
    <property type="match status" value="1"/>
</dbReference>
<evidence type="ECO:0000256" key="1">
    <source>
        <dbReference type="ARBA" id="ARBA00006227"/>
    </source>
</evidence>
<evidence type="ECO:0000256" key="4">
    <source>
        <dbReference type="ARBA" id="ARBA00023274"/>
    </source>
</evidence>
<dbReference type="GO" id="GO:0006412">
    <property type="term" value="P:translation"/>
    <property type="evidence" value="ECO:0007669"/>
    <property type="project" value="UniProtKB-UniRule"/>
</dbReference>
<organism evidence="8">
    <name type="scientific">Candidatus Caldatribacterium californiense</name>
    <dbReference type="NCBI Taxonomy" id="1454726"/>
    <lineage>
        <taxon>Bacteria</taxon>
        <taxon>Pseudomonadati</taxon>
        <taxon>Atribacterota</taxon>
        <taxon>Atribacteria</taxon>
        <taxon>Atribacterales</taxon>
        <taxon>Candidatus Caldatribacteriaceae</taxon>
        <taxon>Candidatus Caldatribacterium</taxon>
    </lineage>
</organism>
<evidence type="ECO:0000256" key="3">
    <source>
        <dbReference type="ARBA" id="ARBA00022980"/>
    </source>
</evidence>
<dbReference type="EMBL" id="DTEN01000300">
    <property type="protein sequence ID" value="HGI75499.1"/>
    <property type="molecule type" value="Genomic_DNA"/>
</dbReference>
<protein>
    <recommendedName>
        <fullName evidence="5 6">Large ribosomal subunit protein uL13</fullName>
    </recommendedName>
</protein>